<sequence>MTEPIPNVTIPIDHQCNYGYGDSGYCKCFSGFSGDRCQYQVGQPYTFGELYEPVLRYYFPNSNTMNARPFQIQEVDVNNSIVQSYPLGNYNNNYYNQFTFYLGSAVVNITFIEPFTGQEYQFAGQKIPVEFGTVVIEITVSNWTFMSPLNTLQIQYSTDYQYFYFYCGEYRYTNVLIDNSMRPNIYFFTETGSLFSEYINVTVVDDRIMSSHSLTVESSQSRYINVISAPYFMSSWKTVSVHKGYYSINSSCPTQTTTSSSWNITTGSSTTTSFTTGSPTTISSWNSTTGAPFTTYGTTTFNPTTTTTTSPSSGGVTTHTTTTSDDYLTTTNTVTARENYDSYVVINTTTVSSDIATLTNNRYFNNQIWWNLEYRHNHNLHRRNIDHHRHSNTKETSWFDHFTR</sequence>
<dbReference type="EMBL" id="ADBJ01000038">
    <property type="protein sequence ID" value="EFA77995.1"/>
    <property type="molecule type" value="Genomic_DNA"/>
</dbReference>
<protein>
    <recommendedName>
        <fullName evidence="1">ComC supersandwich domain-containing protein</fullName>
    </recommendedName>
</protein>
<evidence type="ECO:0000313" key="3">
    <source>
        <dbReference type="Proteomes" id="UP000001396"/>
    </source>
</evidence>
<evidence type="ECO:0000259" key="1">
    <source>
        <dbReference type="Pfam" id="PF22933"/>
    </source>
</evidence>
<dbReference type="GeneID" id="31364119"/>
<keyword evidence="3" id="KW-1185">Reference proteome</keyword>
<dbReference type="RefSeq" id="XP_020430123.1">
    <property type="nucleotide sequence ID" value="XM_020579448.1"/>
</dbReference>
<accession>D3BJB5</accession>
<name>D3BJB5_HETP5</name>
<reference evidence="2 3" key="1">
    <citation type="journal article" date="2011" name="Genome Res.">
        <title>Phylogeny-wide analysis of social amoeba genomes highlights ancient origins for complex intercellular communication.</title>
        <authorList>
            <person name="Heidel A.J."/>
            <person name="Lawal H.M."/>
            <person name="Felder M."/>
            <person name="Schilde C."/>
            <person name="Helps N.R."/>
            <person name="Tunggal B."/>
            <person name="Rivero F."/>
            <person name="John U."/>
            <person name="Schleicher M."/>
            <person name="Eichinger L."/>
            <person name="Platzer M."/>
            <person name="Noegel A.A."/>
            <person name="Schaap P."/>
            <person name="Gloeckner G."/>
        </authorList>
    </citation>
    <scope>NUCLEOTIDE SEQUENCE [LARGE SCALE GENOMIC DNA]</scope>
    <source>
        <strain evidence="3">ATCC 26659 / Pp 5 / PN500</strain>
    </source>
</reference>
<dbReference type="Pfam" id="PF22933">
    <property type="entry name" value="ComC_SSD"/>
    <property type="match status" value="1"/>
</dbReference>
<dbReference type="InterPro" id="IPR053331">
    <property type="entry name" value="EGF-like_comC"/>
</dbReference>
<dbReference type="PANTHER" id="PTHR24032">
    <property type="entry name" value="EGF-LIKE DOMAIN-CONTAINING PROTEIN-RELATED-RELATED"/>
    <property type="match status" value="1"/>
</dbReference>
<dbReference type="InterPro" id="IPR054484">
    <property type="entry name" value="ComC_SSD"/>
</dbReference>
<organism evidence="2 3">
    <name type="scientific">Heterostelium pallidum (strain ATCC 26659 / Pp 5 / PN500)</name>
    <name type="common">Cellular slime mold</name>
    <name type="synonym">Polysphondylium pallidum</name>
    <dbReference type="NCBI Taxonomy" id="670386"/>
    <lineage>
        <taxon>Eukaryota</taxon>
        <taxon>Amoebozoa</taxon>
        <taxon>Evosea</taxon>
        <taxon>Eumycetozoa</taxon>
        <taxon>Dictyostelia</taxon>
        <taxon>Acytosteliales</taxon>
        <taxon>Acytosteliaceae</taxon>
        <taxon>Heterostelium</taxon>
    </lineage>
</organism>
<proteinExistence type="predicted"/>
<gene>
    <name evidence="2" type="ORF">PPL_08640</name>
</gene>
<feature type="domain" description="ComC supersandwich" evidence="1">
    <location>
        <begin position="72"/>
        <end position="156"/>
    </location>
</feature>
<dbReference type="InParanoid" id="D3BJB5"/>
<evidence type="ECO:0000313" key="2">
    <source>
        <dbReference type="EMBL" id="EFA77995.1"/>
    </source>
</evidence>
<dbReference type="Proteomes" id="UP000001396">
    <property type="component" value="Unassembled WGS sequence"/>
</dbReference>
<dbReference type="AlphaFoldDB" id="D3BJB5"/>
<comment type="caution">
    <text evidence="2">The sequence shown here is derived from an EMBL/GenBank/DDBJ whole genome shotgun (WGS) entry which is preliminary data.</text>
</comment>